<keyword evidence="4" id="KW-1185">Reference proteome</keyword>
<dbReference type="KEGG" id="cmah:C1I91_14355"/>
<dbReference type="Gene3D" id="1.10.10.630">
    <property type="entry name" value="DnaD domain-like"/>
    <property type="match status" value="1"/>
</dbReference>
<gene>
    <name evidence="3" type="ORF">C1I91_14355</name>
</gene>
<dbReference type="EMBL" id="CP025746">
    <property type="protein sequence ID" value="QAA32721.1"/>
    <property type="molecule type" value="Genomic_DNA"/>
</dbReference>
<accession>A0A3R5TG71</accession>
<dbReference type="InterPro" id="IPR053162">
    <property type="entry name" value="DnaD"/>
</dbReference>
<feature type="domain" description="DnaB/C C-terminal" evidence="2">
    <location>
        <begin position="192"/>
        <end position="260"/>
    </location>
</feature>
<evidence type="ECO:0000313" key="3">
    <source>
        <dbReference type="EMBL" id="QAA32721.1"/>
    </source>
</evidence>
<name>A0A3R5TG71_9CLOT</name>
<proteinExistence type="inferred from homology"/>
<comment type="similarity">
    <text evidence="1">Belongs to the DnaB/DnaD family.</text>
</comment>
<dbReference type="Pfam" id="PF07261">
    <property type="entry name" value="DnaB_2"/>
    <property type="match status" value="1"/>
</dbReference>
<evidence type="ECO:0000313" key="4">
    <source>
        <dbReference type="Proteomes" id="UP000286268"/>
    </source>
</evidence>
<keyword evidence="3" id="KW-0238">DNA-binding</keyword>
<dbReference type="NCBIfam" id="TIGR01446">
    <property type="entry name" value="DnaD_dom"/>
    <property type="match status" value="1"/>
</dbReference>
<organism evidence="3 4">
    <name type="scientific">Clostridium manihotivorum</name>
    <dbReference type="NCBI Taxonomy" id="2320868"/>
    <lineage>
        <taxon>Bacteria</taxon>
        <taxon>Bacillati</taxon>
        <taxon>Bacillota</taxon>
        <taxon>Clostridia</taxon>
        <taxon>Eubacteriales</taxon>
        <taxon>Clostridiaceae</taxon>
        <taxon>Clostridium</taxon>
    </lineage>
</organism>
<evidence type="ECO:0000259" key="2">
    <source>
        <dbReference type="Pfam" id="PF07261"/>
    </source>
</evidence>
<protein>
    <submittedName>
        <fullName evidence="3">DNA-binding protein</fullName>
    </submittedName>
</protein>
<dbReference type="InterPro" id="IPR006343">
    <property type="entry name" value="DnaB/C_C"/>
</dbReference>
<dbReference type="PANTHER" id="PTHR37293:SF9">
    <property type="entry name" value="PHI ETA ORF 22-LIKE PROTEIN"/>
    <property type="match status" value="1"/>
</dbReference>
<dbReference type="Proteomes" id="UP000286268">
    <property type="component" value="Chromosome"/>
</dbReference>
<sequence>MKYVTASLQCSYLNIDFTTYFKGGFFMSQTMIRVDKKTNFVVLNKDALQDANLSWKAKGLLVYLLSLPDNWQIYIEELSAHAKDGVDSTASAIKELMKNGYITRERIRNEKGQLKNYIYTVHEVPIIIENTNEEPKREIPVLEEPKQENPRQEKPILEKRQLLNNNKLNNNLNIKEEETTQGVEIDKEIIKVYRECISKNISEIELKELAELQDIFGIEILNKAIEVAVMKNAKNLAYIQASLKDWSEKGFKTLDEVEVYLAKWKVLNIKSKENREKEVKRKAENKDYGTRISTFNNFEQRTYDYDKLEKQLLGWEQYEDS</sequence>
<dbReference type="InterPro" id="IPR034829">
    <property type="entry name" value="DnaD-like_sf"/>
</dbReference>
<evidence type="ECO:0000256" key="1">
    <source>
        <dbReference type="ARBA" id="ARBA00093462"/>
    </source>
</evidence>
<dbReference type="AlphaFoldDB" id="A0A3R5TG71"/>
<reference evidence="3 4" key="1">
    <citation type="submission" date="2018-01" db="EMBL/GenBank/DDBJ databases">
        <title>Genome Sequencing and Assembly of Anaerobacter polyendosporus strain CT4.</title>
        <authorList>
            <person name="Tachaapaikoon C."/>
            <person name="Sutheeworapong S."/>
            <person name="Jenjaroenpun P."/>
            <person name="Wongsurawat T."/>
            <person name="Nookeaw I."/>
            <person name="Cheawchanlertfa P."/>
            <person name="Kosugi A."/>
            <person name="Cheevadhanarak S."/>
            <person name="Ratanakhanokchai K."/>
        </authorList>
    </citation>
    <scope>NUCLEOTIDE SEQUENCE [LARGE SCALE GENOMIC DNA]</scope>
    <source>
        <strain evidence="3 4">CT4</strain>
    </source>
</reference>
<dbReference type="OrthoDB" id="9803733at2"/>
<dbReference type="GO" id="GO:0003677">
    <property type="term" value="F:DNA binding"/>
    <property type="evidence" value="ECO:0007669"/>
    <property type="project" value="UniProtKB-KW"/>
</dbReference>
<dbReference type="PANTHER" id="PTHR37293">
    <property type="entry name" value="PHAGE REPLICATION PROTEIN-RELATED"/>
    <property type="match status" value="1"/>
</dbReference>
<dbReference type="SUPFAM" id="SSF158499">
    <property type="entry name" value="DnaD domain-like"/>
    <property type="match status" value="1"/>
</dbReference>